<comment type="subcellular location">
    <subcellularLocation>
        <location evidence="2 11">Cytoplasm</location>
    </subcellularLocation>
</comment>
<organism evidence="14 15">
    <name type="scientific">Sphingomonas ginsenosidivorax</name>
    <dbReference type="NCBI Taxonomy" id="862135"/>
    <lineage>
        <taxon>Bacteria</taxon>
        <taxon>Pseudomonadati</taxon>
        <taxon>Pseudomonadota</taxon>
        <taxon>Alphaproteobacteria</taxon>
        <taxon>Sphingomonadales</taxon>
        <taxon>Sphingomonadaceae</taxon>
        <taxon>Sphingomonas</taxon>
    </lineage>
</organism>
<evidence type="ECO:0000256" key="5">
    <source>
        <dbReference type="ARBA" id="ARBA00022490"/>
    </source>
</evidence>
<gene>
    <name evidence="11" type="primary">glyA</name>
    <name evidence="14" type="ORF">FSB78_13980</name>
</gene>
<dbReference type="GO" id="GO:0030170">
    <property type="term" value="F:pyridoxal phosphate binding"/>
    <property type="evidence" value="ECO:0007669"/>
    <property type="project" value="UniProtKB-UniRule"/>
</dbReference>
<name>A0A5C6UGW0_9SPHN</name>
<evidence type="ECO:0000256" key="2">
    <source>
        <dbReference type="ARBA" id="ARBA00004496"/>
    </source>
</evidence>
<dbReference type="Gene3D" id="3.40.640.10">
    <property type="entry name" value="Type I PLP-dependent aspartate aminotransferase-like (Major domain)"/>
    <property type="match status" value="1"/>
</dbReference>
<dbReference type="OrthoDB" id="9803846at2"/>
<feature type="site" description="Plays an important role in substrate specificity" evidence="11">
    <location>
        <position position="247"/>
    </location>
</feature>
<dbReference type="InterPro" id="IPR015422">
    <property type="entry name" value="PyrdxlP-dep_Trfase_small"/>
</dbReference>
<dbReference type="Gene3D" id="3.90.1150.10">
    <property type="entry name" value="Aspartate Aminotransferase, domain 1"/>
    <property type="match status" value="1"/>
</dbReference>
<evidence type="ECO:0000256" key="1">
    <source>
        <dbReference type="ARBA" id="ARBA00001933"/>
    </source>
</evidence>
<keyword evidence="11" id="KW-0028">Amino-acid biosynthesis</keyword>
<evidence type="ECO:0000256" key="3">
    <source>
        <dbReference type="ARBA" id="ARBA00006376"/>
    </source>
</evidence>
<comment type="function">
    <text evidence="10">Catalyzes the reversible interconversion of alpha-methyl-L-serine to D-alanine with tetrahydrofolate (THF) serving as the one-carbon carrier. Cannot use alpha-methyl-D-serine, L-serine, D-serine or L-alanine.</text>
</comment>
<accession>A0A5C6UGW0</accession>
<dbReference type="GO" id="GO:0004372">
    <property type="term" value="F:glycine hydroxymethyltransferase activity"/>
    <property type="evidence" value="ECO:0007669"/>
    <property type="project" value="UniProtKB-UniRule"/>
</dbReference>
<dbReference type="UniPathway" id="UPA00288">
    <property type="reaction ID" value="UER01023"/>
</dbReference>
<evidence type="ECO:0000259" key="13">
    <source>
        <dbReference type="Pfam" id="PF00464"/>
    </source>
</evidence>
<dbReference type="InterPro" id="IPR015421">
    <property type="entry name" value="PyrdxlP-dep_Trfase_major"/>
</dbReference>
<dbReference type="CDD" id="cd00378">
    <property type="entry name" value="SHMT"/>
    <property type="match status" value="1"/>
</dbReference>
<evidence type="ECO:0000313" key="14">
    <source>
        <dbReference type="EMBL" id="TXC71939.1"/>
    </source>
</evidence>
<feature type="domain" description="Serine hydroxymethyltransferase-like" evidence="13">
    <location>
        <begin position="27"/>
        <end position="403"/>
    </location>
</feature>
<comment type="pathway">
    <text evidence="11">Amino-acid biosynthesis; glycine biosynthesis; glycine from L-serine: step 1/1.</text>
</comment>
<dbReference type="AlphaFoldDB" id="A0A5C6UGW0"/>
<comment type="caution">
    <text evidence="14">The sequence shown here is derived from an EMBL/GenBank/DDBJ whole genome shotgun (WGS) entry which is preliminary data.</text>
</comment>
<comment type="catalytic activity">
    <reaction evidence="9">
        <text>(6R)-5,10-methylene-5,6,7,8-tetrahydrofolate + D-alanine + H2O = 2-methylserine + (6S)-5,6,7,8-tetrahydrofolate</text>
        <dbReference type="Rhea" id="RHEA:10064"/>
        <dbReference type="ChEBI" id="CHEBI:15377"/>
        <dbReference type="ChEBI" id="CHEBI:15636"/>
        <dbReference type="ChEBI" id="CHEBI:57416"/>
        <dbReference type="ChEBI" id="CHEBI:57453"/>
        <dbReference type="ChEBI" id="CHEBI:58275"/>
        <dbReference type="EC" id="2.1.2.7"/>
    </reaction>
</comment>
<protein>
    <recommendedName>
        <fullName evidence="11">Serine hydroxymethyltransferase</fullName>
        <shortName evidence="11">SHMT</shortName>
        <shortName evidence="11">Serine methylase</shortName>
        <ecNumber evidence="11">2.1.2.1</ecNumber>
    </recommendedName>
</protein>
<comment type="catalytic activity">
    <reaction evidence="11">
        <text>(6R)-5,10-methylene-5,6,7,8-tetrahydrofolate + glycine + H2O = (6S)-5,6,7,8-tetrahydrofolate + L-serine</text>
        <dbReference type="Rhea" id="RHEA:15481"/>
        <dbReference type="ChEBI" id="CHEBI:15377"/>
        <dbReference type="ChEBI" id="CHEBI:15636"/>
        <dbReference type="ChEBI" id="CHEBI:33384"/>
        <dbReference type="ChEBI" id="CHEBI:57305"/>
        <dbReference type="ChEBI" id="CHEBI:57453"/>
        <dbReference type="EC" id="2.1.2.1"/>
    </reaction>
</comment>
<dbReference type="SUPFAM" id="SSF53383">
    <property type="entry name" value="PLP-dependent transferases"/>
    <property type="match status" value="1"/>
</dbReference>
<dbReference type="InterPro" id="IPR019798">
    <property type="entry name" value="Ser_HO-MeTrfase_PLP_BS"/>
</dbReference>
<keyword evidence="15" id="KW-1185">Reference proteome</keyword>
<evidence type="ECO:0000313" key="15">
    <source>
        <dbReference type="Proteomes" id="UP000321250"/>
    </source>
</evidence>
<dbReference type="Pfam" id="PF00464">
    <property type="entry name" value="SHMT"/>
    <property type="match status" value="1"/>
</dbReference>
<dbReference type="UniPathway" id="UPA00193"/>
<comment type="cofactor">
    <cofactor evidence="1 11 12">
        <name>pyridoxal 5'-phosphate</name>
        <dbReference type="ChEBI" id="CHEBI:597326"/>
    </cofactor>
</comment>
<keyword evidence="8 11" id="KW-0663">Pyridoxal phosphate</keyword>
<keyword evidence="5 11" id="KW-0963">Cytoplasm</keyword>
<reference evidence="14 15" key="1">
    <citation type="journal article" date="2013" name="Antonie Van Leeuwenhoek">
        <title>Sphingomonas ginsenosidivorax sp. nov., with the ability to transform ginsenosides.</title>
        <authorList>
            <person name="Jin X.F."/>
            <person name="Kim J.K."/>
            <person name="Liu Q.M."/>
            <person name="Kang M.S."/>
            <person name="He D."/>
            <person name="Jin F.X."/>
            <person name="Kim S.C."/>
            <person name="Im W.T."/>
        </authorList>
    </citation>
    <scope>NUCLEOTIDE SEQUENCE [LARGE SCALE GENOMIC DNA]</scope>
    <source>
        <strain evidence="14 15">KHI67</strain>
    </source>
</reference>
<keyword evidence="7 11" id="KW-0808">Transferase</keyword>
<dbReference type="HAMAP" id="MF_00051">
    <property type="entry name" value="SHMT"/>
    <property type="match status" value="1"/>
</dbReference>
<evidence type="ECO:0000256" key="4">
    <source>
        <dbReference type="ARBA" id="ARBA00011738"/>
    </source>
</evidence>
<feature type="binding site" evidence="11">
    <location>
        <begin position="143"/>
        <end position="145"/>
    </location>
    <ligand>
        <name>(6S)-5,6,7,8-tetrahydrofolate</name>
        <dbReference type="ChEBI" id="CHEBI:57453"/>
    </ligand>
</feature>
<dbReference type="PROSITE" id="PS00096">
    <property type="entry name" value="SHMT"/>
    <property type="match status" value="1"/>
</dbReference>
<comment type="subunit">
    <text evidence="4 11">Homodimer.</text>
</comment>
<comment type="function">
    <text evidence="11">Catalyzes the reversible interconversion of serine and glycine with tetrahydrofolate (THF) serving as the one-carbon carrier. This reaction serves as the major source of one-carbon groups required for the biosynthesis of purines, thymidylate, methionine, and other important biomolecules. Also exhibits THF-independent aldolase activity toward beta-hydroxyamino acids, producing glycine and aldehydes, via a retro-aldol mechanism.</text>
</comment>
<dbReference type="PIRSF" id="PIRSF000412">
    <property type="entry name" value="SHMT"/>
    <property type="match status" value="1"/>
</dbReference>
<dbReference type="GO" id="GO:0005829">
    <property type="term" value="C:cytosol"/>
    <property type="evidence" value="ECO:0007669"/>
    <property type="project" value="TreeGrafter"/>
</dbReference>
<keyword evidence="6 11" id="KW-0554">One-carbon metabolism</keyword>
<dbReference type="Proteomes" id="UP000321250">
    <property type="component" value="Unassembled WGS sequence"/>
</dbReference>
<evidence type="ECO:0000256" key="10">
    <source>
        <dbReference type="ARBA" id="ARBA00057572"/>
    </source>
</evidence>
<sequence length="441" mass="46607">MSTQPQTLSPQTLSDVQPDGFFTRGLAAADPAIFAGIEHELDREQTQIELIASENIVSKAVLEAQGSVFTNKYAEGYPGKRYYQGCAPSDEVETLAIERAKQIFGCGFANVQPHSGAQANGAVMLALVKPGDTILGMSLDAGGHLTHGARAAMSGKWFNAVQYGVDPVTHLIDYDQVEALAVEHQPKLIIAGGSAYPRVIDFARFRAIADKVGAYFMVDMAHFAGIVAAGLHPTPFGHAHVVTTTTHKTLRGPRGGMIMTNDEAIAKKLNSAVFPGLQGGPLMHVVAAKAVAFGEALQPDFKSYIAAVVENAKILAATLKERGADLVSGGTDTHLALVDLTPLGITGRDADEALERAGITCNKNGIPNDPLPPVKTSGIRVGSPAGTTRGFGPAEFREIGHMVADVLDGLREKGEHGDPAVEADVRTRVRALCARFPIYEG</sequence>
<evidence type="ECO:0000256" key="8">
    <source>
        <dbReference type="ARBA" id="ARBA00022898"/>
    </source>
</evidence>
<dbReference type="InterPro" id="IPR001085">
    <property type="entry name" value="Ser_HO-MeTrfase"/>
</dbReference>
<evidence type="ECO:0000256" key="9">
    <source>
        <dbReference type="ARBA" id="ARBA00051216"/>
    </source>
</evidence>
<dbReference type="GO" id="GO:0032259">
    <property type="term" value="P:methylation"/>
    <property type="evidence" value="ECO:0007669"/>
    <property type="project" value="UniProtKB-KW"/>
</dbReference>
<dbReference type="GO" id="GO:0019264">
    <property type="term" value="P:glycine biosynthetic process from serine"/>
    <property type="evidence" value="ECO:0007669"/>
    <property type="project" value="UniProtKB-UniRule"/>
</dbReference>
<dbReference type="InterPro" id="IPR039429">
    <property type="entry name" value="SHMT-like_dom"/>
</dbReference>
<dbReference type="EC" id="2.1.2.1" evidence="11"/>
<dbReference type="GO" id="GO:0008168">
    <property type="term" value="F:methyltransferase activity"/>
    <property type="evidence" value="ECO:0007669"/>
    <property type="project" value="UniProtKB-KW"/>
</dbReference>
<dbReference type="GO" id="GO:0050413">
    <property type="term" value="F:D-alanine 2-hydroxymethyltransferase activity"/>
    <property type="evidence" value="ECO:0007669"/>
    <property type="project" value="UniProtKB-EC"/>
</dbReference>
<dbReference type="InterPro" id="IPR049943">
    <property type="entry name" value="Ser_HO-MeTrfase-like"/>
</dbReference>
<dbReference type="PANTHER" id="PTHR11680:SF35">
    <property type="entry name" value="SERINE HYDROXYMETHYLTRANSFERASE 1"/>
    <property type="match status" value="1"/>
</dbReference>
<proteinExistence type="inferred from homology"/>
<evidence type="ECO:0000256" key="6">
    <source>
        <dbReference type="ARBA" id="ARBA00022563"/>
    </source>
</evidence>
<dbReference type="PANTHER" id="PTHR11680">
    <property type="entry name" value="SERINE HYDROXYMETHYLTRANSFERASE"/>
    <property type="match status" value="1"/>
</dbReference>
<dbReference type="FunFam" id="3.40.640.10:FF:000001">
    <property type="entry name" value="Serine hydroxymethyltransferase"/>
    <property type="match status" value="1"/>
</dbReference>
<comment type="caution">
    <text evidence="11">Lacks conserved residue(s) required for the propagation of feature annotation.</text>
</comment>
<feature type="binding site" evidence="11">
    <location>
        <position position="139"/>
    </location>
    <ligand>
        <name>(6S)-5,6,7,8-tetrahydrofolate</name>
        <dbReference type="ChEBI" id="CHEBI:57453"/>
    </ligand>
</feature>
<dbReference type="EMBL" id="VOQR01000001">
    <property type="protein sequence ID" value="TXC71939.1"/>
    <property type="molecule type" value="Genomic_DNA"/>
</dbReference>
<dbReference type="NCBIfam" id="NF000586">
    <property type="entry name" value="PRK00011.1"/>
    <property type="match status" value="1"/>
</dbReference>
<evidence type="ECO:0000256" key="11">
    <source>
        <dbReference type="HAMAP-Rule" id="MF_00051"/>
    </source>
</evidence>
<evidence type="ECO:0000256" key="7">
    <source>
        <dbReference type="ARBA" id="ARBA00022679"/>
    </source>
</evidence>
<dbReference type="InterPro" id="IPR015424">
    <property type="entry name" value="PyrdxlP-dep_Trfase"/>
</dbReference>
<feature type="binding site" evidence="11">
    <location>
        <position position="263"/>
    </location>
    <ligand>
        <name>(6S)-5,6,7,8-tetrahydrofolate</name>
        <dbReference type="ChEBI" id="CHEBI:57453"/>
    </ligand>
</feature>
<evidence type="ECO:0000256" key="12">
    <source>
        <dbReference type="PIRSR" id="PIRSR000412-50"/>
    </source>
</evidence>
<keyword evidence="14" id="KW-0489">Methyltransferase</keyword>
<dbReference type="GO" id="GO:0035999">
    <property type="term" value="P:tetrahydrofolate interconversion"/>
    <property type="evidence" value="ECO:0007669"/>
    <property type="project" value="UniProtKB-UniRule"/>
</dbReference>
<dbReference type="RefSeq" id="WP_147083215.1">
    <property type="nucleotide sequence ID" value="NZ_VOQR01000001.1"/>
</dbReference>
<comment type="similarity">
    <text evidence="3 11">Belongs to the SHMT family.</text>
</comment>
<feature type="modified residue" description="N6-(pyridoxal phosphate)lysine" evidence="11 12">
    <location>
        <position position="248"/>
    </location>
</feature>
<comment type="pathway">
    <text evidence="11">One-carbon metabolism; tetrahydrofolate interconversion.</text>
</comment>